<dbReference type="EMBL" id="JAAHFQ010000175">
    <property type="protein sequence ID" value="NER28135.1"/>
    <property type="molecule type" value="Genomic_DNA"/>
</dbReference>
<evidence type="ECO:0000256" key="1">
    <source>
        <dbReference type="SAM" id="MobiDB-lite"/>
    </source>
</evidence>
<sequence>MLENLSRDPPRQTAPDTDSQTISDPWEEPSPSFECKSIPNAWKLPTEPHPLISPAGKPGVLQLKAPPELSPTQVLLQDECF</sequence>
<accession>A0A6B3NB32</accession>
<feature type="compositionally biased region" description="Basic and acidic residues" evidence="1">
    <location>
        <begin position="1"/>
        <end position="10"/>
    </location>
</feature>
<evidence type="ECO:0000313" key="2">
    <source>
        <dbReference type="EMBL" id="NER28135.1"/>
    </source>
</evidence>
<feature type="region of interest" description="Disordered" evidence="1">
    <location>
        <begin position="1"/>
        <end position="40"/>
    </location>
</feature>
<gene>
    <name evidence="2" type="ORF">F6J89_10995</name>
</gene>
<dbReference type="AlphaFoldDB" id="A0A6B3NB32"/>
<organism evidence="2">
    <name type="scientific">Symploca sp. SIO1C4</name>
    <dbReference type="NCBI Taxonomy" id="2607765"/>
    <lineage>
        <taxon>Bacteria</taxon>
        <taxon>Bacillati</taxon>
        <taxon>Cyanobacteriota</taxon>
        <taxon>Cyanophyceae</taxon>
        <taxon>Coleofasciculales</taxon>
        <taxon>Coleofasciculaceae</taxon>
        <taxon>Symploca</taxon>
    </lineage>
</organism>
<proteinExistence type="predicted"/>
<protein>
    <submittedName>
        <fullName evidence="2">Uncharacterized protein</fullName>
    </submittedName>
</protein>
<comment type="caution">
    <text evidence="2">The sequence shown here is derived from an EMBL/GenBank/DDBJ whole genome shotgun (WGS) entry which is preliminary data.</text>
</comment>
<feature type="compositionally biased region" description="Polar residues" evidence="1">
    <location>
        <begin position="14"/>
        <end position="23"/>
    </location>
</feature>
<name>A0A6B3NB32_9CYAN</name>
<reference evidence="2" key="1">
    <citation type="submission" date="2019-11" db="EMBL/GenBank/DDBJ databases">
        <title>Genomic insights into an expanded diversity of filamentous marine cyanobacteria reveals the extraordinary biosynthetic potential of Moorea and Okeania.</title>
        <authorList>
            <person name="Ferreira Leao T."/>
            <person name="Wang M."/>
            <person name="Moss N."/>
            <person name="Da Silva R."/>
            <person name="Sanders J."/>
            <person name="Nurk S."/>
            <person name="Gurevich A."/>
            <person name="Humphrey G."/>
            <person name="Reher R."/>
            <person name="Zhu Q."/>
            <person name="Belda-Ferre P."/>
            <person name="Glukhov E."/>
            <person name="Rex R."/>
            <person name="Dorrestein P.C."/>
            <person name="Knight R."/>
            <person name="Pevzner P."/>
            <person name="Gerwick W.H."/>
            <person name="Gerwick L."/>
        </authorList>
    </citation>
    <scope>NUCLEOTIDE SEQUENCE</scope>
    <source>
        <strain evidence="2">SIO1C4</strain>
    </source>
</reference>